<evidence type="ECO:0000313" key="4">
    <source>
        <dbReference type="Proteomes" id="UP000219259"/>
    </source>
</evidence>
<reference evidence="1 4" key="2">
    <citation type="submission" date="2017-09" db="EMBL/GenBank/DDBJ databases">
        <title>Phase variable restriction modification systems are present in the genome sequences of periodontal pathogens Prevotella intermedia, Tannerella forsythia and Porphyromonas gingivalis.</title>
        <authorList>
            <person name="Haigh R.D."/>
            <person name="Crawford L."/>
            <person name="Ralph J."/>
            <person name="Wanford J."/>
            <person name="Vartoukian S.R."/>
            <person name="Hijazib K."/>
            <person name="Wade W."/>
            <person name="Oggioni M.R."/>
        </authorList>
    </citation>
    <scope>NUCLEOTIDE SEQUENCE [LARGE SCALE GENOMIC DNA]</scope>
    <source>
        <strain evidence="1 4">WW11663</strain>
    </source>
</reference>
<dbReference type="RefSeq" id="WP_046824750.1">
    <property type="nucleotide sequence ID" value="NZ_CALHNL010000087.1"/>
</dbReference>
<dbReference type="EMBL" id="FMMM01000026">
    <property type="protein sequence ID" value="SCQ19576.1"/>
    <property type="molecule type" value="Genomic_DNA"/>
</dbReference>
<gene>
    <name evidence="1" type="ORF">CLI86_01800</name>
    <name evidence="2" type="ORF">TFUB20_00750</name>
</gene>
<proteinExistence type="predicted"/>
<dbReference type="EMBL" id="NSLJ01000003">
    <property type="protein sequence ID" value="PDP44864.1"/>
    <property type="molecule type" value="Genomic_DNA"/>
</dbReference>
<evidence type="ECO:0000313" key="3">
    <source>
        <dbReference type="Proteomes" id="UP000182057"/>
    </source>
</evidence>
<accession>A0A1D3UHE6</accession>
<protein>
    <submittedName>
        <fullName evidence="2">Uncharacterized protein</fullName>
    </submittedName>
</protein>
<organism evidence="2 3">
    <name type="scientific">Tannerella forsythia</name>
    <name type="common">Bacteroides forsythus</name>
    <dbReference type="NCBI Taxonomy" id="28112"/>
    <lineage>
        <taxon>Bacteria</taxon>
        <taxon>Pseudomonadati</taxon>
        <taxon>Bacteroidota</taxon>
        <taxon>Bacteroidia</taxon>
        <taxon>Bacteroidales</taxon>
        <taxon>Tannerellaceae</taxon>
        <taxon>Tannerella</taxon>
    </lineage>
</organism>
<evidence type="ECO:0000313" key="2">
    <source>
        <dbReference type="EMBL" id="SCQ19576.1"/>
    </source>
</evidence>
<sequence>MKENVFNVCRRGTAKKNAMVQVPDGYLTALTNRELEMIEGGDWMYIVIDGKSVKIYIPKN</sequence>
<evidence type="ECO:0000313" key="1">
    <source>
        <dbReference type="EMBL" id="PDP44864.1"/>
    </source>
</evidence>
<name>A0A1D3UHE6_TANFO</name>
<dbReference type="Proteomes" id="UP000182057">
    <property type="component" value="Unassembled WGS sequence"/>
</dbReference>
<dbReference type="AlphaFoldDB" id="A0A1D3UHE6"/>
<dbReference type="Proteomes" id="UP000219259">
    <property type="component" value="Unassembled WGS sequence"/>
</dbReference>
<reference evidence="2 3" key="1">
    <citation type="submission" date="2016-09" db="EMBL/GenBank/DDBJ databases">
        <authorList>
            <person name="Capua I."/>
            <person name="De Benedictis P."/>
            <person name="Joannis T."/>
            <person name="Lombin L.H."/>
            <person name="Cattoli G."/>
        </authorList>
    </citation>
    <scope>NUCLEOTIDE SEQUENCE [LARGE SCALE GENOMIC DNA]</scope>
    <source>
        <strain evidence="2 3">UB20</strain>
    </source>
</reference>